<dbReference type="AlphaFoldDB" id="A0A369Q0L6"/>
<dbReference type="EMBL" id="QPKV01000002">
    <property type="protein sequence ID" value="RDC58284.1"/>
    <property type="molecule type" value="Genomic_DNA"/>
</dbReference>
<evidence type="ECO:0000313" key="2">
    <source>
        <dbReference type="Proteomes" id="UP000253961"/>
    </source>
</evidence>
<proteinExistence type="predicted"/>
<protein>
    <submittedName>
        <fullName evidence="1">Uncharacterized protein</fullName>
    </submittedName>
</protein>
<sequence>MLASQVFTAFRRKALGFVILSIAKNLWPTGAVFDLLEFILFKKQMNTHFQKNITNQIFYYL</sequence>
<name>A0A369Q0L6_9SPHI</name>
<evidence type="ECO:0000313" key="1">
    <source>
        <dbReference type="EMBL" id="RDC58284.1"/>
    </source>
</evidence>
<comment type="caution">
    <text evidence="1">The sequence shown here is derived from an EMBL/GenBank/DDBJ whole genome shotgun (WGS) entry which is preliminary data.</text>
</comment>
<accession>A0A369Q0L6</accession>
<dbReference type="Proteomes" id="UP000253961">
    <property type="component" value="Unassembled WGS sequence"/>
</dbReference>
<keyword evidence="2" id="KW-1185">Reference proteome</keyword>
<gene>
    <name evidence="1" type="ORF">DU508_04940</name>
</gene>
<organism evidence="1 2">
    <name type="scientific">Pedobacter chinensis</name>
    <dbReference type="NCBI Taxonomy" id="2282421"/>
    <lineage>
        <taxon>Bacteria</taxon>
        <taxon>Pseudomonadati</taxon>
        <taxon>Bacteroidota</taxon>
        <taxon>Sphingobacteriia</taxon>
        <taxon>Sphingobacteriales</taxon>
        <taxon>Sphingobacteriaceae</taxon>
        <taxon>Pedobacter</taxon>
    </lineage>
</organism>
<reference evidence="1 2" key="1">
    <citation type="submission" date="2018-07" db="EMBL/GenBank/DDBJ databases">
        <title>Pedobacter sp. nov., isolated from soil.</title>
        <authorList>
            <person name="Zhou L.Y."/>
            <person name="Du Z.J."/>
        </authorList>
    </citation>
    <scope>NUCLEOTIDE SEQUENCE [LARGE SCALE GENOMIC DNA]</scope>
    <source>
        <strain evidence="1 2">JDX94</strain>
    </source>
</reference>